<evidence type="ECO:0000259" key="2">
    <source>
        <dbReference type="Pfam" id="PF11796"/>
    </source>
</evidence>
<protein>
    <submittedName>
        <fullName evidence="3">TIGR02679 family protein</fullName>
    </submittedName>
</protein>
<evidence type="ECO:0000313" key="4">
    <source>
        <dbReference type="Proteomes" id="UP001524501"/>
    </source>
</evidence>
<evidence type="ECO:0000259" key="1">
    <source>
        <dbReference type="Pfam" id="PF09664"/>
    </source>
</evidence>
<keyword evidence="4" id="KW-1185">Reference proteome</keyword>
<sequence>MSSWDGTPELAELLDAARRKLERNWLRIEDTVDVTASPLAPELWRLCTAIRGGRAKSFTKKITVPLTEIDRWLHDNTGQGLLATLGPLTNKKLAEAEKSAYREHWPREIRSRLGEGADEFWVEWLRSSGKFVQQNYFPALRAAPEVLKYLPAEDIALTELAERATGDTKALGRDGRLASIVLHALALKQGVPRPDSVEAERAVWEAAGVIVDTLSSQVMVLGMRARDEHLLGRFLNESAEAGLPFVITLDQLTRFPVTGFEGPVFVCENPAVLAAAARTLGAQCPALICTQGQPSATARRLLAACSDIHWRGDFDWTGLRTTAAAIDRYLAVPWLMDADTYRTASNRGPSESFKESDLLYDATWDTELSALMRATGRAVMEERIIPELLASLRAASTA</sequence>
<dbReference type="Pfam" id="PF09664">
    <property type="entry name" value="DUF2399"/>
    <property type="match status" value="1"/>
</dbReference>
<reference evidence="3 4" key="1">
    <citation type="submission" date="2022-07" db="EMBL/GenBank/DDBJ databases">
        <title>Degradation activity of malathion, p-nitrophenol and potential low-temperature adaptation strategy of Rhodococcus sp. FXJ9.536.</title>
        <authorList>
            <person name="Huang J."/>
            <person name="Huang Y."/>
        </authorList>
    </citation>
    <scope>NUCLEOTIDE SEQUENCE [LARGE SCALE GENOMIC DNA]</scope>
    <source>
        <strain evidence="3 4">FXJ9.536</strain>
    </source>
</reference>
<dbReference type="Proteomes" id="UP001524501">
    <property type="component" value="Unassembled WGS sequence"/>
</dbReference>
<dbReference type="InterPro" id="IPR013495">
    <property type="entry name" value="CHP02679"/>
</dbReference>
<name>A0ABT1QCV3_9NOCA</name>
<accession>A0ABT1QCV3</accession>
<dbReference type="EMBL" id="JANFQF010000009">
    <property type="protein sequence ID" value="MCQ4120099.1"/>
    <property type="molecule type" value="Genomic_DNA"/>
</dbReference>
<organism evidence="3 4">
    <name type="scientific">Rhodococcus tibetensis</name>
    <dbReference type="NCBI Taxonomy" id="2965064"/>
    <lineage>
        <taxon>Bacteria</taxon>
        <taxon>Bacillati</taxon>
        <taxon>Actinomycetota</taxon>
        <taxon>Actinomycetes</taxon>
        <taxon>Mycobacteriales</taxon>
        <taxon>Nocardiaceae</taxon>
        <taxon>Rhodococcus</taxon>
    </lineage>
</organism>
<feature type="domain" description="Conserved hypothetical protein CHP02679 N terminus" evidence="2">
    <location>
        <begin position="54"/>
        <end position="225"/>
    </location>
</feature>
<proteinExistence type="predicted"/>
<feature type="domain" description="DUF2399" evidence="1">
    <location>
        <begin position="247"/>
        <end position="392"/>
    </location>
</feature>
<evidence type="ECO:0000313" key="3">
    <source>
        <dbReference type="EMBL" id="MCQ4120099.1"/>
    </source>
</evidence>
<dbReference type="Pfam" id="PF11796">
    <property type="entry name" value="DUF3323"/>
    <property type="match status" value="1"/>
</dbReference>
<dbReference type="NCBIfam" id="TIGR02679">
    <property type="entry name" value="TIGR02679 family protein"/>
    <property type="match status" value="1"/>
</dbReference>
<comment type="caution">
    <text evidence="3">The sequence shown here is derived from an EMBL/GenBank/DDBJ whole genome shotgun (WGS) entry which is preliminary data.</text>
</comment>
<gene>
    <name evidence="3" type="ORF">NOF53_13110</name>
</gene>
<dbReference type="InterPro" id="IPR024466">
    <property type="entry name" value="CHP02679_N"/>
</dbReference>
<dbReference type="InterPro" id="IPR024465">
    <property type="entry name" value="DUF2399"/>
</dbReference>
<dbReference type="RefSeq" id="WP_255968887.1">
    <property type="nucleotide sequence ID" value="NZ_JANFQF010000009.1"/>
</dbReference>